<comment type="caution">
    <text evidence="1">The sequence shown here is derived from an EMBL/GenBank/DDBJ whole genome shotgun (WGS) entry which is preliminary data.</text>
</comment>
<dbReference type="InterPro" id="IPR011989">
    <property type="entry name" value="ARM-like"/>
</dbReference>
<reference evidence="1" key="1">
    <citation type="submission" date="2021-03" db="EMBL/GenBank/DDBJ databases">
        <title>Evolutionary innovations through gain and loss of genes in the ectomycorrhizal Boletales.</title>
        <authorList>
            <person name="Wu G."/>
            <person name="Miyauchi S."/>
            <person name="Morin E."/>
            <person name="Yang Z.-L."/>
            <person name="Xu J."/>
            <person name="Martin F.M."/>
        </authorList>
    </citation>
    <scope>NUCLEOTIDE SEQUENCE</scope>
    <source>
        <strain evidence="1">BR01</strain>
    </source>
</reference>
<sequence>MEAVVPQEITAELTQILANLVLGDNKIRSNAEKAVNDRLAQTPDLYLLALVQFAIAADTEVASSQSADMIAVYQAAYF</sequence>
<gene>
    <name evidence="1" type="ORF">JVT61DRAFT_856</name>
</gene>
<dbReference type="Proteomes" id="UP000683000">
    <property type="component" value="Unassembled WGS sequence"/>
</dbReference>
<dbReference type="AlphaFoldDB" id="A0A8I3AG06"/>
<proteinExistence type="predicted"/>
<dbReference type="EMBL" id="JAGFBS010000001">
    <property type="protein sequence ID" value="KAG6382203.1"/>
    <property type="molecule type" value="Genomic_DNA"/>
</dbReference>
<dbReference type="Gene3D" id="1.25.10.10">
    <property type="entry name" value="Leucine-rich Repeat Variant"/>
    <property type="match status" value="1"/>
</dbReference>
<evidence type="ECO:0000313" key="2">
    <source>
        <dbReference type="Proteomes" id="UP000683000"/>
    </source>
</evidence>
<keyword evidence="2" id="KW-1185">Reference proteome</keyword>
<evidence type="ECO:0000313" key="1">
    <source>
        <dbReference type="EMBL" id="KAG6382203.1"/>
    </source>
</evidence>
<protein>
    <submittedName>
        <fullName evidence="1">Uncharacterized protein</fullName>
    </submittedName>
</protein>
<dbReference type="OrthoDB" id="543373at2759"/>
<organism evidence="1 2">
    <name type="scientific">Boletus reticuloceps</name>
    <dbReference type="NCBI Taxonomy" id="495285"/>
    <lineage>
        <taxon>Eukaryota</taxon>
        <taxon>Fungi</taxon>
        <taxon>Dikarya</taxon>
        <taxon>Basidiomycota</taxon>
        <taxon>Agaricomycotina</taxon>
        <taxon>Agaricomycetes</taxon>
        <taxon>Agaricomycetidae</taxon>
        <taxon>Boletales</taxon>
        <taxon>Boletineae</taxon>
        <taxon>Boletaceae</taxon>
        <taxon>Boletoideae</taxon>
        <taxon>Boletus</taxon>
    </lineage>
</organism>
<accession>A0A8I3AG06</accession>
<name>A0A8I3AG06_9AGAM</name>